<dbReference type="STRING" id="460265.Mnod_6030"/>
<dbReference type="KEGG" id="mno:Mnod_6030"/>
<dbReference type="eggNOG" id="ENOG5030ZZM">
    <property type="taxonomic scope" value="Bacteria"/>
</dbReference>
<keyword evidence="1" id="KW-0732">Signal</keyword>
<dbReference type="AlphaFoldDB" id="B8ITZ9"/>
<protein>
    <recommendedName>
        <fullName evidence="4">Lipoprotein</fullName>
    </recommendedName>
</protein>
<reference evidence="2 3" key="1">
    <citation type="submission" date="2009-01" db="EMBL/GenBank/DDBJ databases">
        <title>Complete sequence of chromosome of Methylobacterium nodulans ORS 2060.</title>
        <authorList>
            <consortium name="US DOE Joint Genome Institute"/>
            <person name="Lucas S."/>
            <person name="Copeland A."/>
            <person name="Lapidus A."/>
            <person name="Glavina del Rio T."/>
            <person name="Dalin E."/>
            <person name="Tice H."/>
            <person name="Bruce D."/>
            <person name="Goodwin L."/>
            <person name="Pitluck S."/>
            <person name="Sims D."/>
            <person name="Brettin T."/>
            <person name="Detter J.C."/>
            <person name="Han C."/>
            <person name="Larimer F."/>
            <person name="Land M."/>
            <person name="Hauser L."/>
            <person name="Kyrpides N."/>
            <person name="Ivanova N."/>
            <person name="Marx C.J."/>
            <person name="Richardson P."/>
        </authorList>
    </citation>
    <scope>NUCLEOTIDE SEQUENCE [LARGE SCALE GENOMIC DNA]</scope>
    <source>
        <strain evidence="3">LMG 21967 / CNCM I-2342 / ORS 2060</strain>
    </source>
</reference>
<gene>
    <name evidence="2" type="ordered locus">Mnod_6030</name>
</gene>
<dbReference type="EMBL" id="CP001349">
    <property type="protein sequence ID" value="ACL60857.1"/>
    <property type="molecule type" value="Genomic_DNA"/>
</dbReference>
<sequence>MRRSLTIVGLVLAALAPAACAPNPIVARDPVPAPGPEEAYRCHSRPTVLNGYWTDCDPVLREPAVVVRSRG</sequence>
<evidence type="ECO:0000313" key="2">
    <source>
        <dbReference type="EMBL" id="ACL60857.1"/>
    </source>
</evidence>
<feature type="signal peptide" evidence="1">
    <location>
        <begin position="1"/>
        <end position="21"/>
    </location>
</feature>
<evidence type="ECO:0008006" key="4">
    <source>
        <dbReference type="Google" id="ProtNLM"/>
    </source>
</evidence>
<name>B8ITZ9_METNO</name>
<dbReference type="Proteomes" id="UP000008207">
    <property type="component" value="Chromosome"/>
</dbReference>
<proteinExistence type="predicted"/>
<feature type="chain" id="PRO_5002874399" description="Lipoprotein" evidence="1">
    <location>
        <begin position="22"/>
        <end position="71"/>
    </location>
</feature>
<evidence type="ECO:0000256" key="1">
    <source>
        <dbReference type="SAM" id="SignalP"/>
    </source>
</evidence>
<keyword evidence="3" id="KW-1185">Reference proteome</keyword>
<accession>B8ITZ9</accession>
<organism evidence="2 3">
    <name type="scientific">Methylobacterium nodulans (strain LMG 21967 / CNCM I-2342 / ORS 2060)</name>
    <dbReference type="NCBI Taxonomy" id="460265"/>
    <lineage>
        <taxon>Bacteria</taxon>
        <taxon>Pseudomonadati</taxon>
        <taxon>Pseudomonadota</taxon>
        <taxon>Alphaproteobacteria</taxon>
        <taxon>Hyphomicrobiales</taxon>
        <taxon>Methylobacteriaceae</taxon>
        <taxon>Methylobacterium</taxon>
    </lineage>
</organism>
<dbReference type="OrthoDB" id="7999512at2"/>
<dbReference type="HOGENOM" id="CLU_2735420_0_0_5"/>
<evidence type="ECO:0000313" key="3">
    <source>
        <dbReference type="Proteomes" id="UP000008207"/>
    </source>
</evidence>
<dbReference type="RefSeq" id="WP_015932450.1">
    <property type="nucleotide sequence ID" value="NC_011894.1"/>
</dbReference>